<gene>
    <name evidence="1" type="ORF">AREALGSMS7_04896</name>
</gene>
<dbReference type="STRING" id="616991.GCA_000733925_03075"/>
<reference evidence="1 2" key="1">
    <citation type="submission" date="2017-07" db="EMBL/GenBank/DDBJ databases">
        <title>Genome Sequence of Arenibacter algicola Strain SMS7 Isolated from a culture of the Diatom Skeletonema marinoi.</title>
        <authorList>
            <person name="Topel M."/>
            <person name="Pinder M.I.M."/>
            <person name="Johansson O.N."/>
            <person name="Kourtchenko O."/>
            <person name="Godhe A."/>
            <person name="Clarke A.K."/>
        </authorList>
    </citation>
    <scope>NUCLEOTIDE SEQUENCE [LARGE SCALE GENOMIC DNA]</scope>
    <source>
        <strain evidence="1 2">SMS7</strain>
    </source>
</reference>
<dbReference type="Proteomes" id="UP000204551">
    <property type="component" value="Chromosome"/>
</dbReference>
<evidence type="ECO:0000313" key="2">
    <source>
        <dbReference type="Proteomes" id="UP000204551"/>
    </source>
</evidence>
<accession>A0A221V4G3</accession>
<dbReference type="EMBL" id="CP022515">
    <property type="protein sequence ID" value="ASO08278.1"/>
    <property type="molecule type" value="Genomic_DNA"/>
</dbReference>
<evidence type="ECO:0000313" key="1">
    <source>
        <dbReference type="EMBL" id="ASO08278.1"/>
    </source>
</evidence>
<dbReference type="KEGG" id="aalg:AREALGSMS7_04896"/>
<name>A0A221V4G3_9FLAO</name>
<proteinExistence type="predicted"/>
<dbReference type="AlphaFoldDB" id="A0A221V4G3"/>
<sequence>MIIIGGVIKHCLPIDLMYQLFNVAMYHLDNLKMRQFDDLKMLHFS</sequence>
<protein>
    <submittedName>
        <fullName evidence="1">Uncharacterized protein</fullName>
    </submittedName>
</protein>
<organism evidence="1 2">
    <name type="scientific">Arenibacter algicola</name>
    <dbReference type="NCBI Taxonomy" id="616991"/>
    <lineage>
        <taxon>Bacteria</taxon>
        <taxon>Pseudomonadati</taxon>
        <taxon>Bacteroidota</taxon>
        <taxon>Flavobacteriia</taxon>
        <taxon>Flavobacteriales</taxon>
        <taxon>Flavobacteriaceae</taxon>
        <taxon>Arenibacter</taxon>
    </lineage>
</organism>